<evidence type="ECO:0000313" key="2">
    <source>
        <dbReference type="Proteomes" id="UP001293254"/>
    </source>
</evidence>
<reference evidence="1" key="1">
    <citation type="submission" date="2020-06" db="EMBL/GenBank/DDBJ databases">
        <authorList>
            <person name="Li T."/>
            <person name="Hu X."/>
            <person name="Zhang T."/>
            <person name="Song X."/>
            <person name="Zhang H."/>
            <person name="Dai N."/>
            <person name="Sheng W."/>
            <person name="Hou X."/>
            <person name="Wei L."/>
        </authorList>
    </citation>
    <scope>NUCLEOTIDE SEQUENCE</scope>
    <source>
        <strain evidence="1">3651</strain>
        <tissue evidence="1">Leaf</tissue>
    </source>
</reference>
<accession>A0AAE2CEL4</accession>
<protein>
    <submittedName>
        <fullName evidence="1">Uncharacterized protein</fullName>
    </submittedName>
</protein>
<keyword evidence="2" id="KW-1185">Reference proteome</keyword>
<proteinExistence type="predicted"/>
<organism evidence="1 2">
    <name type="scientific">Sesamum alatum</name>
    <dbReference type="NCBI Taxonomy" id="300844"/>
    <lineage>
        <taxon>Eukaryota</taxon>
        <taxon>Viridiplantae</taxon>
        <taxon>Streptophyta</taxon>
        <taxon>Embryophyta</taxon>
        <taxon>Tracheophyta</taxon>
        <taxon>Spermatophyta</taxon>
        <taxon>Magnoliopsida</taxon>
        <taxon>eudicotyledons</taxon>
        <taxon>Gunneridae</taxon>
        <taxon>Pentapetalae</taxon>
        <taxon>asterids</taxon>
        <taxon>lamiids</taxon>
        <taxon>Lamiales</taxon>
        <taxon>Pedaliaceae</taxon>
        <taxon>Sesamum</taxon>
    </lineage>
</organism>
<dbReference type="AlphaFoldDB" id="A0AAE2CEL4"/>
<gene>
    <name evidence="1" type="ORF">Salat_2344500</name>
</gene>
<reference evidence="1" key="2">
    <citation type="journal article" date="2024" name="Plant">
        <title>Genomic evolution and insights into agronomic trait innovations of Sesamum species.</title>
        <authorList>
            <person name="Miao H."/>
            <person name="Wang L."/>
            <person name="Qu L."/>
            <person name="Liu H."/>
            <person name="Sun Y."/>
            <person name="Le M."/>
            <person name="Wang Q."/>
            <person name="Wei S."/>
            <person name="Zheng Y."/>
            <person name="Lin W."/>
            <person name="Duan Y."/>
            <person name="Cao H."/>
            <person name="Xiong S."/>
            <person name="Wang X."/>
            <person name="Wei L."/>
            <person name="Li C."/>
            <person name="Ma Q."/>
            <person name="Ju M."/>
            <person name="Zhao R."/>
            <person name="Li G."/>
            <person name="Mu C."/>
            <person name="Tian Q."/>
            <person name="Mei H."/>
            <person name="Zhang T."/>
            <person name="Gao T."/>
            <person name="Zhang H."/>
        </authorList>
    </citation>
    <scope>NUCLEOTIDE SEQUENCE</scope>
    <source>
        <strain evidence="1">3651</strain>
    </source>
</reference>
<dbReference type="Proteomes" id="UP001293254">
    <property type="component" value="Unassembled WGS sequence"/>
</dbReference>
<evidence type="ECO:0000313" key="1">
    <source>
        <dbReference type="EMBL" id="KAK4419316.1"/>
    </source>
</evidence>
<dbReference type="EMBL" id="JACGWO010000009">
    <property type="protein sequence ID" value="KAK4419316.1"/>
    <property type="molecule type" value="Genomic_DNA"/>
</dbReference>
<name>A0AAE2CEL4_9LAMI</name>
<sequence>MTYGIPILALKRNSLCCAPVGCWSTVCTSGTRPLYEDSALMSSMENFLSQHRRCLEQHNWWNEKRVFVCLGPNGELCKFLDGLAVANDVPSYVKDHFGHAALLTMPDKCTLHQVHFCTACGILTHGPTFFGNGVSIKMPPCPPAQMHWV</sequence>
<comment type="caution">
    <text evidence="1">The sequence shown here is derived from an EMBL/GenBank/DDBJ whole genome shotgun (WGS) entry which is preliminary data.</text>
</comment>